<feature type="chain" id="PRO_5017092200" description="UPF0312 protein DES54_13135" evidence="3">
    <location>
        <begin position="24"/>
        <end position="193"/>
    </location>
</feature>
<evidence type="ECO:0000313" key="6">
    <source>
        <dbReference type="Proteomes" id="UP000253046"/>
    </source>
</evidence>
<dbReference type="SUPFAM" id="SSF101874">
    <property type="entry name" value="YceI-like"/>
    <property type="match status" value="1"/>
</dbReference>
<feature type="signal peptide" evidence="3">
    <location>
        <begin position="1"/>
        <end position="23"/>
    </location>
</feature>
<dbReference type="AlphaFoldDB" id="A0A366I263"/>
<evidence type="ECO:0000256" key="1">
    <source>
        <dbReference type="ARBA" id="ARBA00022729"/>
    </source>
</evidence>
<proteinExistence type="inferred from homology"/>
<dbReference type="SMART" id="SM00867">
    <property type="entry name" value="YceI"/>
    <property type="match status" value="1"/>
</dbReference>
<dbReference type="Proteomes" id="UP000253046">
    <property type="component" value="Unassembled WGS sequence"/>
</dbReference>
<dbReference type="Gene3D" id="2.40.128.110">
    <property type="entry name" value="Lipid/polyisoprenoid-binding, YceI-like"/>
    <property type="match status" value="1"/>
</dbReference>
<evidence type="ECO:0000256" key="3">
    <source>
        <dbReference type="HAMAP-Rule" id="MF_00780"/>
    </source>
</evidence>
<name>A0A366I263_9GAMM</name>
<comment type="similarity">
    <text evidence="3">Belongs to the UPF0312 family. Type 1 subfamily.</text>
</comment>
<dbReference type="Pfam" id="PF04264">
    <property type="entry name" value="YceI"/>
    <property type="match status" value="1"/>
</dbReference>
<keyword evidence="1 3" id="KW-0732">Signal</keyword>
<sequence length="193" mass="21245" precursor="true">MLKKTLLGLTAFSLLASASSALAAEYKLDKEGQHAFVQFRIKHLGYSWIYGGFNDFDGSFTFDEKNPAADKVNVTINTNSVDTNHAERDKHIRSADFLNVTKYPQATFTSTEVKKDGDDEFDITGNLTLNGVTKPVKLEAKLMGQGDDPWGGYRAGFEAEGTIKLKDFNITTDLGPASQEVELIISVEGVRQK</sequence>
<evidence type="ECO:0000256" key="2">
    <source>
        <dbReference type="ARBA" id="ARBA00022764"/>
    </source>
</evidence>
<gene>
    <name evidence="5" type="ORF">DES54_13135</name>
</gene>
<dbReference type="NCBIfam" id="NF002994">
    <property type="entry name" value="PRK03757.1"/>
    <property type="match status" value="1"/>
</dbReference>
<accession>A0A366I263</accession>
<dbReference type="InterPro" id="IPR036761">
    <property type="entry name" value="TTHA0802/YceI-like_sf"/>
</dbReference>
<dbReference type="InterPro" id="IPR007372">
    <property type="entry name" value="Lipid/polyisoprenoid-bd_YceI"/>
</dbReference>
<comment type="caution">
    <text evidence="5">The sequence shown here is derived from an EMBL/GenBank/DDBJ whole genome shotgun (WGS) entry which is preliminary data.</text>
</comment>
<organism evidence="5 6">
    <name type="scientific">Brenneria salicis ATCC 15712 = DSM 30166</name>
    <dbReference type="NCBI Taxonomy" id="714314"/>
    <lineage>
        <taxon>Bacteria</taxon>
        <taxon>Pseudomonadati</taxon>
        <taxon>Pseudomonadota</taxon>
        <taxon>Gammaproteobacteria</taxon>
        <taxon>Enterobacterales</taxon>
        <taxon>Pectobacteriaceae</taxon>
        <taxon>Brenneria</taxon>
    </lineage>
</organism>
<keyword evidence="2 3" id="KW-0574">Periplasm</keyword>
<dbReference type="HAMAP" id="MF_00780">
    <property type="entry name" value="UPF0312"/>
    <property type="match status" value="1"/>
</dbReference>
<feature type="domain" description="Lipid/polyisoprenoid-binding YceI-like" evidence="4">
    <location>
        <begin position="25"/>
        <end position="190"/>
    </location>
</feature>
<evidence type="ECO:0000259" key="4">
    <source>
        <dbReference type="SMART" id="SM00867"/>
    </source>
</evidence>
<dbReference type="EMBL" id="QNRY01000031">
    <property type="protein sequence ID" value="RBP60443.1"/>
    <property type="molecule type" value="Genomic_DNA"/>
</dbReference>
<dbReference type="PANTHER" id="PTHR34406:SF1">
    <property type="entry name" value="PROTEIN YCEI"/>
    <property type="match status" value="1"/>
</dbReference>
<evidence type="ECO:0000313" key="5">
    <source>
        <dbReference type="EMBL" id="RBP60443.1"/>
    </source>
</evidence>
<dbReference type="GO" id="GO:0042597">
    <property type="term" value="C:periplasmic space"/>
    <property type="evidence" value="ECO:0007669"/>
    <property type="project" value="UniProtKB-SubCell"/>
</dbReference>
<dbReference type="InterPro" id="IPR023480">
    <property type="entry name" value="UPF0312/YceI"/>
</dbReference>
<reference evidence="5 6" key="1">
    <citation type="submission" date="2018-06" db="EMBL/GenBank/DDBJ databases">
        <title>Genomic Encyclopedia of Type Strains, Phase IV (KMG-IV): sequencing the most valuable type-strain genomes for metagenomic binning, comparative biology and taxonomic classification.</title>
        <authorList>
            <person name="Goeker M."/>
        </authorList>
    </citation>
    <scope>NUCLEOTIDE SEQUENCE [LARGE SCALE GENOMIC DNA]</scope>
    <source>
        <strain evidence="5 6">DSM 30166</strain>
    </source>
</reference>
<protein>
    <recommendedName>
        <fullName evidence="3">UPF0312 protein DES54_13135</fullName>
    </recommendedName>
</protein>
<dbReference type="PANTHER" id="PTHR34406">
    <property type="entry name" value="PROTEIN YCEI"/>
    <property type="match status" value="1"/>
</dbReference>
<comment type="subcellular location">
    <subcellularLocation>
        <location evidence="3">Periplasm</location>
    </subcellularLocation>
</comment>
<keyword evidence="6" id="KW-1185">Reference proteome</keyword>